<dbReference type="SUPFAM" id="SSF103473">
    <property type="entry name" value="MFS general substrate transporter"/>
    <property type="match status" value="1"/>
</dbReference>
<feature type="transmembrane region" description="Helical" evidence="6">
    <location>
        <begin position="163"/>
        <end position="185"/>
    </location>
</feature>
<feature type="transmembrane region" description="Helical" evidence="6">
    <location>
        <begin position="205"/>
        <end position="227"/>
    </location>
</feature>
<evidence type="ECO:0000256" key="1">
    <source>
        <dbReference type="ARBA" id="ARBA00004651"/>
    </source>
</evidence>
<keyword evidence="5 6" id="KW-0472">Membrane</keyword>
<evidence type="ECO:0000256" key="3">
    <source>
        <dbReference type="ARBA" id="ARBA00022692"/>
    </source>
</evidence>
<feature type="transmembrane region" description="Helical" evidence="6">
    <location>
        <begin position="101"/>
        <end position="119"/>
    </location>
</feature>
<proteinExistence type="predicted"/>
<keyword evidence="4 6" id="KW-1133">Transmembrane helix</keyword>
<feature type="transmembrane region" description="Helical" evidence="6">
    <location>
        <begin position="66"/>
        <end position="89"/>
    </location>
</feature>
<comment type="subcellular location">
    <subcellularLocation>
        <location evidence="1">Cell membrane</location>
        <topology evidence="1">Multi-pass membrane protein</topology>
    </subcellularLocation>
</comment>
<sequence>MAEAVLRHLYGPNCNQSSISLLRRVAPVLFANRTYRAAVVILFFAMVVNLGGLVFVPLLVIEVDGLTPGAGTLVMIPAGISVAALSPLIGRLCARLGTRPVVLIGLVLMALFSLCLSTFTSGSSVIPAGVGILGLSVGFILVITALIGAAASELPADQAGAGIGILQGAQFLGAGTGPALFGALVSARQQSGSSAINPLYSGHEGAAYSDAFLTMALIVVVALIVALRMRLTPGPR</sequence>
<dbReference type="PANTHER" id="PTHR42718:SF9">
    <property type="entry name" value="MAJOR FACILITATOR SUPERFAMILY MULTIDRUG TRANSPORTER MFSC"/>
    <property type="match status" value="1"/>
</dbReference>
<name>A0A291RLS5_9NOCA</name>
<dbReference type="PROSITE" id="PS50850">
    <property type="entry name" value="MFS"/>
    <property type="match status" value="1"/>
</dbReference>
<dbReference type="AlphaFoldDB" id="A0A291RLS5"/>
<dbReference type="Pfam" id="PF07690">
    <property type="entry name" value="MFS_1"/>
    <property type="match status" value="1"/>
</dbReference>
<dbReference type="Gene3D" id="1.20.1250.20">
    <property type="entry name" value="MFS general substrate transporter like domains"/>
    <property type="match status" value="1"/>
</dbReference>
<feature type="transmembrane region" description="Helical" evidence="6">
    <location>
        <begin position="125"/>
        <end position="151"/>
    </location>
</feature>
<gene>
    <name evidence="8" type="ORF">CRH09_19980</name>
</gene>
<evidence type="ECO:0000256" key="6">
    <source>
        <dbReference type="SAM" id="Phobius"/>
    </source>
</evidence>
<evidence type="ECO:0000256" key="5">
    <source>
        <dbReference type="ARBA" id="ARBA00023136"/>
    </source>
</evidence>
<protein>
    <recommendedName>
        <fullName evidence="7">Major facilitator superfamily (MFS) profile domain-containing protein</fullName>
    </recommendedName>
</protein>
<dbReference type="Proteomes" id="UP000221961">
    <property type="component" value="Chromosome"/>
</dbReference>
<evidence type="ECO:0000259" key="7">
    <source>
        <dbReference type="PROSITE" id="PS50850"/>
    </source>
</evidence>
<dbReference type="InterPro" id="IPR036259">
    <property type="entry name" value="MFS_trans_sf"/>
</dbReference>
<reference evidence="8 9" key="1">
    <citation type="submission" date="2017-10" db="EMBL/GenBank/DDBJ databases">
        <title>Comparative genomics between pathogenic Norcardia.</title>
        <authorList>
            <person name="Zeng L."/>
        </authorList>
    </citation>
    <scope>NUCLEOTIDE SEQUENCE [LARGE SCALE GENOMIC DNA]</scope>
    <source>
        <strain evidence="8 9">NC_YFY_NT001</strain>
    </source>
</reference>
<keyword evidence="3 6" id="KW-0812">Transmembrane</keyword>
<evidence type="ECO:0000313" key="9">
    <source>
        <dbReference type="Proteomes" id="UP000221961"/>
    </source>
</evidence>
<dbReference type="GO" id="GO:0022857">
    <property type="term" value="F:transmembrane transporter activity"/>
    <property type="evidence" value="ECO:0007669"/>
    <property type="project" value="InterPro"/>
</dbReference>
<dbReference type="GeneID" id="88359642"/>
<dbReference type="RefSeq" id="WP_098695225.1">
    <property type="nucleotide sequence ID" value="NZ_CP023778.1"/>
</dbReference>
<organism evidence="8 9">
    <name type="scientific">Nocardia terpenica</name>
    <dbReference type="NCBI Taxonomy" id="455432"/>
    <lineage>
        <taxon>Bacteria</taxon>
        <taxon>Bacillati</taxon>
        <taxon>Actinomycetota</taxon>
        <taxon>Actinomycetes</taxon>
        <taxon>Mycobacteriales</taxon>
        <taxon>Nocardiaceae</taxon>
        <taxon>Nocardia</taxon>
    </lineage>
</organism>
<dbReference type="InterPro" id="IPR011701">
    <property type="entry name" value="MFS"/>
</dbReference>
<dbReference type="InterPro" id="IPR020846">
    <property type="entry name" value="MFS_dom"/>
</dbReference>
<evidence type="ECO:0000256" key="4">
    <source>
        <dbReference type="ARBA" id="ARBA00022989"/>
    </source>
</evidence>
<feature type="transmembrane region" description="Helical" evidence="6">
    <location>
        <begin position="37"/>
        <end position="60"/>
    </location>
</feature>
<accession>A0A291RLS5</accession>
<evidence type="ECO:0000256" key="2">
    <source>
        <dbReference type="ARBA" id="ARBA00022448"/>
    </source>
</evidence>
<dbReference type="PANTHER" id="PTHR42718">
    <property type="entry name" value="MAJOR FACILITATOR SUPERFAMILY MULTIDRUG TRANSPORTER MFSC"/>
    <property type="match status" value="1"/>
</dbReference>
<dbReference type="EMBL" id="CP023778">
    <property type="protein sequence ID" value="ATL68124.1"/>
    <property type="molecule type" value="Genomic_DNA"/>
</dbReference>
<feature type="domain" description="Major facilitator superfamily (MFS) profile" evidence="7">
    <location>
        <begin position="35"/>
        <end position="236"/>
    </location>
</feature>
<dbReference type="KEGG" id="ntp:CRH09_19980"/>
<evidence type="ECO:0000313" key="8">
    <source>
        <dbReference type="EMBL" id="ATL68124.1"/>
    </source>
</evidence>
<keyword evidence="2" id="KW-0813">Transport</keyword>
<dbReference type="GO" id="GO:0005886">
    <property type="term" value="C:plasma membrane"/>
    <property type="evidence" value="ECO:0007669"/>
    <property type="project" value="UniProtKB-SubCell"/>
</dbReference>